<gene>
    <name evidence="3" type="ORF">GCM10023213_30010</name>
</gene>
<evidence type="ECO:0000256" key="1">
    <source>
        <dbReference type="ARBA" id="ARBA00044755"/>
    </source>
</evidence>
<proteinExistence type="inferred from homology"/>
<dbReference type="Proteomes" id="UP001499852">
    <property type="component" value="Unassembled WGS sequence"/>
</dbReference>
<feature type="compositionally biased region" description="Low complexity" evidence="2">
    <location>
        <begin position="96"/>
        <end position="105"/>
    </location>
</feature>
<dbReference type="PANTHER" id="PTHR35024:SF4">
    <property type="entry name" value="POLYMER-FORMING CYTOSKELETAL PROTEIN"/>
    <property type="match status" value="1"/>
</dbReference>
<feature type="compositionally biased region" description="Basic and acidic residues" evidence="2">
    <location>
        <begin position="109"/>
        <end position="119"/>
    </location>
</feature>
<name>A0ABP9P9Q8_9BACT</name>
<dbReference type="Pfam" id="PF04519">
    <property type="entry name" value="Bactofilin"/>
    <property type="match status" value="1"/>
</dbReference>
<feature type="compositionally biased region" description="Pro residues" evidence="2">
    <location>
        <begin position="32"/>
        <end position="43"/>
    </location>
</feature>
<protein>
    <recommendedName>
        <fullName evidence="5">Polymer-forming cytoskeletal protein</fullName>
    </recommendedName>
</protein>
<evidence type="ECO:0000313" key="4">
    <source>
        <dbReference type="Proteomes" id="UP001499852"/>
    </source>
</evidence>
<keyword evidence="4" id="KW-1185">Reference proteome</keyword>
<sequence length="340" mass="36056">MHLSIHRKKVAASSVTRSGMGMPDPWADAAPKPAPAPAAPPAPEAEALEPAADSVAAEMAQPVSEEEAAEGGFGVFLKQQASPAPAHIPSVPPVSTPVAAESAIPPFRPEPEVREEPSVAKRPQSFSPPPTPAPALMSASTLQKMKNEGMYRNQYFKDADCFDCGHKFKVSRSTRSTQCPNCGGTISLEDVEVNMHSGQSIKTRGDVLIRKRGQVSAETIQCKDLRCQGILEANVMATGDVIIRASGTMIGEVRCRRFIVEKGSDVVFLNEIHAEEIDIQSRITATLFSSGPFVIGTQGSVNGDLTARSVSIEPGGELNGAMNIVRTKAATPPPPPITEE</sequence>
<evidence type="ECO:0008006" key="5">
    <source>
        <dbReference type="Google" id="ProtNLM"/>
    </source>
</evidence>
<feature type="region of interest" description="Disordered" evidence="2">
    <location>
        <begin position="1"/>
        <end position="134"/>
    </location>
</feature>
<accession>A0ABP9P9Q8</accession>
<dbReference type="PANTHER" id="PTHR35024">
    <property type="entry name" value="HYPOTHETICAL CYTOSOLIC PROTEIN"/>
    <property type="match status" value="1"/>
</dbReference>
<evidence type="ECO:0000256" key="2">
    <source>
        <dbReference type="SAM" id="MobiDB-lite"/>
    </source>
</evidence>
<reference evidence="4" key="1">
    <citation type="journal article" date="2019" name="Int. J. Syst. Evol. Microbiol.">
        <title>The Global Catalogue of Microorganisms (GCM) 10K type strain sequencing project: providing services to taxonomists for standard genome sequencing and annotation.</title>
        <authorList>
            <consortium name="The Broad Institute Genomics Platform"/>
            <consortium name="The Broad Institute Genome Sequencing Center for Infectious Disease"/>
            <person name="Wu L."/>
            <person name="Ma J."/>
        </authorList>
    </citation>
    <scope>NUCLEOTIDE SEQUENCE [LARGE SCALE GENOMIC DNA]</scope>
    <source>
        <strain evidence="4">JCM 18053</strain>
    </source>
</reference>
<dbReference type="InterPro" id="IPR007607">
    <property type="entry name" value="BacA/B"/>
</dbReference>
<feature type="compositionally biased region" description="Low complexity" evidence="2">
    <location>
        <begin position="44"/>
        <end position="53"/>
    </location>
</feature>
<comment type="caution">
    <text evidence="3">The sequence shown here is derived from an EMBL/GenBank/DDBJ whole genome shotgun (WGS) entry which is preliminary data.</text>
</comment>
<dbReference type="EMBL" id="BAABIA010000006">
    <property type="protein sequence ID" value="GAA5143032.1"/>
    <property type="molecule type" value="Genomic_DNA"/>
</dbReference>
<evidence type="ECO:0000313" key="3">
    <source>
        <dbReference type="EMBL" id="GAA5143032.1"/>
    </source>
</evidence>
<feature type="compositionally biased region" description="Basic residues" evidence="2">
    <location>
        <begin position="1"/>
        <end position="10"/>
    </location>
</feature>
<comment type="similarity">
    <text evidence="1">Belongs to the bactofilin family.</text>
</comment>
<organism evidence="3 4">
    <name type="scientific">Prosthecobacter algae</name>
    <dbReference type="NCBI Taxonomy" id="1144682"/>
    <lineage>
        <taxon>Bacteria</taxon>
        <taxon>Pseudomonadati</taxon>
        <taxon>Verrucomicrobiota</taxon>
        <taxon>Verrucomicrobiia</taxon>
        <taxon>Verrucomicrobiales</taxon>
        <taxon>Verrucomicrobiaceae</taxon>
        <taxon>Prosthecobacter</taxon>
    </lineage>
</organism>